<dbReference type="OrthoDB" id="17560at2759"/>
<feature type="compositionally biased region" description="Polar residues" evidence="1">
    <location>
        <begin position="131"/>
        <end position="141"/>
    </location>
</feature>
<dbReference type="EMBL" id="PKSM01000271">
    <property type="protein sequence ID" value="POV99532.1"/>
    <property type="molecule type" value="Genomic_DNA"/>
</dbReference>
<sequence length="182" mass="20411">MHHHFTFHTHYSSPSLMVQIIPILELHIKALTLLLMHPSPTQAFGRPQPQTRTNPLNDGSDSPPLELLIFLSNFPEENGKATEVLLTIKLIQHYLVTPAKPIPKKAILIFPYVYGVKLDNTQYITDRLTDDTQIPANSTPPLDSMDNPTPGHPQRRHWTPTASIDMAAGHVTGLLFSYSHLT</sequence>
<comment type="caution">
    <text evidence="2">The sequence shown here is derived from an EMBL/GenBank/DDBJ whole genome shotgun (WGS) entry which is preliminary data.</text>
</comment>
<dbReference type="Proteomes" id="UP000238274">
    <property type="component" value="Unassembled WGS sequence"/>
</dbReference>
<reference evidence="3" key="3">
    <citation type="journal article" date="2018" name="Mol. Plant Microbe Interact.">
        <title>Genome sequence resources for the wheat stripe rust pathogen (Puccinia striiformis f. sp. tritici) and the barley stripe rust pathogen (Puccinia striiformis f. sp. hordei).</title>
        <authorList>
            <person name="Xia C."/>
            <person name="Wang M."/>
            <person name="Yin C."/>
            <person name="Cornejo O.E."/>
            <person name="Hulbert S.H."/>
            <person name="Chen X."/>
        </authorList>
    </citation>
    <scope>NUCLEOTIDE SEQUENCE [LARGE SCALE GENOMIC DNA]</scope>
    <source>
        <strain evidence="3">93TX-2</strain>
    </source>
</reference>
<evidence type="ECO:0000256" key="1">
    <source>
        <dbReference type="SAM" id="MobiDB-lite"/>
    </source>
</evidence>
<organism evidence="2 3">
    <name type="scientific">Puccinia striiformis</name>
    <dbReference type="NCBI Taxonomy" id="27350"/>
    <lineage>
        <taxon>Eukaryota</taxon>
        <taxon>Fungi</taxon>
        <taxon>Dikarya</taxon>
        <taxon>Basidiomycota</taxon>
        <taxon>Pucciniomycotina</taxon>
        <taxon>Pucciniomycetes</taxon>
        <taxon>Pucciniales</taxon>
        <taxon>Pucciniaceae</taxon>
        <taxon>Puccinia</taxon>
    </lineage>
</organism>
<name>A0A2S4UQE2_9BASI</name>
<keyword evidence="3" id="KW-1185">Reference proteome</keyword>
<reference evidence="2 3" key="1">
    <citation type="submission" date="2017-12" db="EMBL/GenBank/DDBJ databases">
        <title>Gene loss provides genomic basis for host adaptation in cereal stripe rust fungi.</title>
        <authorList>
            <person name="Xia C."/>
        </authorList>
    </citation>
    <scope>NUCLEOTIDE SEQUENCE [LARGE SCALE GENOMIC DNA]</scope>
    <source>
        <strain evidence="2 3">93TX-2</strain>
    </source>
</reference>
<feature type="region of interest" description="Disordered" evidence="1">
    <location>
        <begin position="131"/>
        <end position="157"/>
    </location>
</feature>
<dbReference type="VEuPathDB" id="FungiDB:PSHT_13479"/>
<reference evidence="3" key="2">
    <citation type="journal article" date="2018" name="BMC Genomics">
        <title>Genomic insights into host adaptation between the wheat stripe rust pathogen (Puccinia striiformis f. sp. tritici) and the barley stripe rust pathogen (Puccinia striiformis f. sp. hordei).</title>
        <authorList>
            <person name="Xia C."/>
            <person name="Wang M."/>
            <person name="Yin C."/>
            <person name="Cornejo O.E."/>
            <person name="Hulbert S.H."/>
            <person name="Chen X."/>
        </authorList>
    </citation>
    <scope>NUCLEOTIDE SEQUENCE [LARGE SCALE GENOMIC DNA]</scope>
    <source>
        <strain evidence="3">93TX-2</strain>
    </source>
</reference>
<dbReference type="VEuPathDB" id="FungiDB:PSTT_11677"/>
<accession>A0A2S4UQE2</accession>
<evidence type="ECO:0000313" key="3">
    <source>
        <dbReference type="Proteomes" id="UP000238274"/>
    </source>
</evidence>
<gene>
    <name evidence="2" type="ORF">PSHT_13479</name>
</gene>
<proteinExistence type="predicted"/>
<dbReference type="AlphaFoldDB" id="A0A2S4UQE2"/>
<protein>
    <submittedName>
        <fullName evidence="2">Uncharacterized protein</fullName>
    </submittedName>
</protein>
<evidence type="ECO:0000313" key="2">
    <source>
        <dbReference type="EMBL" id="POV99532.1"/>
    </source>
</evidence>